<name>A0ACC2XUV5_9TREE</name>
<protein>
    <submittedName>
        <fullName evidence="1">Uncharacterized protein</fullName>
    </submittedName>
</protein>
<evidence type="ECO:0000313" key="2">
    <source>
        <dbReference type="Proteomes" id="UP001234202"/>
    </source>
</evidence>
<proteinExistence type="predicted"/>
<gene>
    <name evidence="1" type="ORF">QFC24_000821</name>
</gene>
<keyword evidence="2" id="KW-1185">Reference proteome</keyword>
<sequence>MTLQMPTLGFASNLAHTVIKEQEDELASTHSAGSINSHDELTDDQLALMGAPWAKEGNLVRKLYWEFPGKRNKDKAWKETFAVLQKGEMQMFGFGEGSTLDPGNAVGGGNWMDLTTNLRQTNARIIGDLNLSHALASALPPPGYNTSRPHCFSLTLATGEMDFFQAGTDELVQEWVLTCNYWAARRSRPPLPGGVTNAEYGWRSLESQTDDTKDDTVSLFSNKSSKSKLSFQNTISRRNTSIINIADWQAPQASLVPSQLDEEAQLESLQKHLDILVKELKQHKTYQEALSRLYPPRSNSLAKAKENWRNKSLHIHTEIVKYGVYIDSLRQAIALRLEKQGEKKLHESLRIGNDYESDNDDGYDEDDDDLPYEEG</sequence>
<reference evidence="1" key="1">
    <citation type="submission" date="2023-04" db="EMBL/GenBank/DDBJ databases">
        <title>Draft Genome sequencing of Naganishia species isolated from polar environments using Oxford Nanopore Technology.</title>
        <authorList>
            <person name="Leo P."/>
            <person name="Venkateswaran K."/>
        </authorList>
    </citation>
    <scope>NUCLEOTIDE SEQUENCE</scope>
    <source>
        <strain evidence="1">DBVPG 5303</strain>
    </source>
</reference>
<dbReference type="EMBL" id="JASBWV010000002">
    <property type="protein sequence ID" value="KAJ9127413.1"/>
    <property type="molecule type" value="Genomic_DNA"/>
</dbReference>
<accession>A0ACC2XUV5</accession>
<organism evidence="1 2">
    <name type="scientific">Naganishia onofrii</name>
    <dbReference type="NCBI Taxonomy" id="1851511"/>
    <lineage>
        <taxon>Eukaryota</taxon>
        <taxon>Fungi</taxon>
        <taxon>Dikarya</taxon>
        <taxon>Basidiomycota</taxon>
        <taxon>Agaricomycotina</taxon>
        <taxon>Tremellomycetes</taxon>
        <taxon>Filobasidiales</taxon>
        <taxon>Filobasidiaceae</taxon>
        <taxon>Naganishia</taxon>
    </lineage>
</organism>
<dbReference type="Proteomes" id="UP001234202">
    <property type="component" value="Unassembled WGS sequence"/>
</dbReference>
<evidence type="ECO:0000313" key="1">
    <source>
        <dbReference type="EMBL" id="KAJ9127413.1"/>
    </source>
</evidence>
<comment type="caution">
    <text evidence="1">The sequence shown here is derived from an EMBL/GenBank/DDBJ whole genome shotgun (WGS) entry which is preliminary data.</text>
</comment>